<dbReference type="PANTHER" id="PTHR23164:SF28">
    <property type="match status" value="1"/>
</dbReference>
<dbReference type="SUPFAM" id="SSF57903">
    <property type="entry name" value="FYVE/PHD zinc finger"/>
    <property type="match status" value="1"/>
</dbReference>
<dbReference type="PROSITE" id="PS50199">
    <property type="entry name" value="ZF_RANBP2_2"/>
    <property type="match status" value="3"/>
</dbReference>
<dbReference type="Gene3D" id="4.10.1060.10">
    <property type="entry name" value="Zinc finger, RanBP2-type"/>
    <property type="match status" value="1"/>
</dbReference>
<dbReference type="Proteomes" id="UP000002316">
    <property type="component" value="Chromosome 10"/>
</dbReference>
<dbReference type="Gene3D" id="2.30.30.380">
    <property type="entry name" value="Zn-finger domain of Sec23/24"/>
    <property type="match status" value="2"/>
</dbReference>
<dbReference type="SUPFAM" id="SSF90209">
    <property type="entry name" value="Ran binding protein zinc finger-like"/>
    <property type="match status" value="2"/>
</dbReference>
<dbReference type="InterPro" id="IPR017455">
    <property type="entry name" value="Znf_FYVE-rel"/>
</dbReference>
<organism evidence="9 10">
    <name type="scientific">Trypanosoma brucei gambiense (strain MHOM/CI/86/DAL972)</name>
    <dbReference type="NCBI Taxonomy" id="679716"/>
    <lineage>
        <taxon>Eukaryota</taxon>
        <taxon>Discoba</taxon>
        <taxon>Euglenozoa</taxon>
        <taxon>Kinetoplastea</taxon>
        <taxon>Metakinetoplastina</taxon>
        <taxon>Trypanosomatida</taxon>
        <taxon>Trypanosomatidae</taxon>
        <taxon>Trypanosoma</taxon>
    </lineage>
</organism>
<dbReference type="Gene3D" id="3.30.40.10">
    <property type="entry name" value="Zinc/RING finger domain, C3HC4 (zinc finger)"/>
    <property type="match status" value="1"/>
</dbReference>
<gene>
    <name evidence="9" type="ORF">TbgDal_X16330</name>
</gene>
<feature type="region of interest" description="Disordered" evidence="6">
    <location>
        <begin position="112"/>
        <end position="147"/>
    </location>
</feature>
<evidence type="ECO:0000256" key="6">
    <source>
        <dbReference type="SAM" id="MobiDB-lite"/>
    </source>
</evidence>
<keyword evidence="3" id="KW-0862">Zinc</keyword>
<dbReference type="VEuPathDB" id="TriTrypDB:Tbg972.10.16330"/>
<evidence type="ECO:0000256" key="2">
    <source>
        <dbReference type="ARBA" id="ARBA00022771"/>
    </source>
</evidence>
<dbReference type="Pfam" id="PF00641">
    <property type="entry name" value="Zn_ribbon_RanBP"/>
    <property type="match status" value="2"/>
</dbReference>
<evidence type="ECO:0000256" key="5">
    <source>
        <dbReference type="SAM" id="Coils"/>
    </source>
</evidence>
<accession>C9ZZX5</accession>
<feature type="coiled-coil region" evidence="5">
    <location>
        <begin position="287"/>
        <end position="321"/>
    </location>
</feature>
<protein>
    <recommendedName>
        <fullName evidence="11">Zinc finger protein</fullName>
    </recommendedName>
</protein>
<dbReference type="KEGG" id="tbg:TbgDal_X16330"/>
<evidence type="ECO:0000256" key="3">
    <source>
        <dbReference type="ARBA" id="ARBA00022833"/>
    </source>
</evidence>
<dbReference type="InterPro" id="IPR000306">
    <property type="entry name" value="Znf_FYVE"/>
</dbReference>
<feature type="domain" description="RanBP2-type" evidence="8">
    <location>
        <begin position="315"/>
        <end position="346"/>
    </location>
</feature>
<evidence type="ECO:0000256" key="1">
    <source>
        <dbReference type="ARBA" id="ARBA00022723"/>
    </source>
</evidence>
<evidence type="ECO:0000313" key="9">
    <source>
        <dbReference type="EMBL" id="CBH16533.1"/>
    </source>
</evidence>
<dbReference type="PROSITE" id="PS50178">
    <property type="entry name" value="ZF_FYVE"/>
    <property type="match status" value="1"/>
</dbReference>
<feature type="domain" description="RanBP2-type" evidence="8">
    <location>
        <begin position="377"/>
        <end position="408"/>
    </location>
</feature>
<feature type="domain" description="FYVE-type" evidence="7">
    <location>
        <begin position="579"/>
        <end position="636"/>
    </location>
</feature>
<evidence type="ECO:0000256" key="4">
    <source>
        <dbReference type="PROSITE-ProRule" id="PRU00322"/>
    </source>
</evidence>
<dbReference type="SMART" id="SM00547">
    <property type="entry name" value="ZnF_RBZ"/>
    <property type="match status" value="5"/>
</dbReference>
<dbReference type="InterPro" id="IPR013083">
    <property type="entry name" value="Znf_RING/FYVE/PHD"/>
</dbReference>
<dbReference type="SMART" id="SM00064">
    <property type="entry name" value="FYVE"/>
    <property type="match status" value="1"/>
</dbReference>
<dbReference type="GeneID" id="23864861"/>
<keyword evidence="2 4" id="KW-0863">Zinc-finger</keyword>
<feature type="domain" description="RanBP2-type" evidence="8">
    <location>
        <begin position="475"/>
        <end position="506"/>
    </location>
</feature>
<dbReference type="OrthoDB" id="660555at2759"/>
<dbReference type="InterPro" id="IPR011011">
    <property type="entry name" value="Znf_FYVE_PHD"/>
</dbReference>
<dbReference type="RefSeq" id="XP_011778797.1">
    <property type="nucleotide sequence ID" value="XM_011780495.1"/>
</dbReference>
<name>C9ZZX5_TRYB9</name>
<dbReference type="Pfam" id="PF01363">
    <property type="entry name" value="FYVE"/>
    <property type="match status" value="1"/>
</dbReference>
<evidence type="ECO:0000259" key="8">
    <source>
        <dbReference type="PROSITE" id="PS50199"/>
    </source>
</evidence>
<dbReference type="InterPro" id="IPR001876">
    <property type="entry name" value="Znf_RanBP2"/>
</dbReference>
<dbReference type="PROSITE" id="PS01358">
    <property type="entry name" value="ZF_RANBP2_1"/>
    <property type="match status" value="5"/>
</dbReference>
<evidence type="ECO:0000313" key="10">
    <source>
        <dbReference type="Proteomes" id="UP000002316"/>
    </source>
</evidence>
<keyword evidence="1" id="KW-0479">Metal-binding</keyword>
<dbReference type="GO" id="GO:0008270">
    <property type="term" value="F:zinc ion binding"/>
    <property type="evidence" value="ECO:0007669"/>
    <property type="project" value="UniProtKB-KW"/>
</dbReference>
<proteinExistence type="predicted"/>
<feature type="compositionally biased region" description="Pro residues" evidence="6">
    <location>
        <begin position="125"/>
        <end position="138"/>
    </location>
</feature>
<evidence type="ECO:0000259" key="7">
    <source>
        <dbReference type="PROSITE" id="PS50178"/>
    </source>
</evidence>
<evidence type="ECO:0008006" key="11">
    <source>
        <dbReference type="Google" id="ProtNLM"/>
    </source>
</evidence>
<keyword evidence="5" id="KW-0175">Coiled coil</keyword>
<dbReference type="EMBL" id="FN554973">
    <property type="protein sequence ID" value="CBH16533.1"/>
    <property type="molecule type" value="Genomic_DNA"/>
</dbReference>
<reference evidence="10" key="1">
    <citation type="journal article" date="2010" name="PLoS Negl. Trop. Dis.">
        <title>The genome sequence of Trypanosoma brucei gambiense, causative agent of chronic human african trypanosomiasis.</title>
        <authorList>
            <person name="Jackson A.P."/>
            <person name="Sanders M."/>
            <person name="Berry A."/>
            <person name="McQuillan J."/>
            <person name="Aslett M.A."/>
            <person name="Quail M.A."/>
            <person name="Chukualim B."/>
            <person name="Capewell P."/>
            <person name="MacLeod A."/>
            <person name="Melville S.E."/>
            <person name="Gibson W."/>
            <person name="Barry J.D."/>
            <person name="Berriman M."/>
            <person name="Hertz-Fowler C."/>
        </authorList>
    </citation>
    <scope>NUCLEOTIDE SEQUENCE [LARGE SCALE GENOMIC DNA]</scope>
    <source>
        <strain evidence="10">MHOM/CI/86/DAL972</strain>
    </source>
</reference>
<dbReference type="PANTHER" id="PTHR23164">
    <property type="entry name" value="EARLY ENDOSOME ANTIGEN 1"/>
    <property type="match status" value="1"/>
</dbReference>
<dbReference type="AlphaFoldDB" id="C9ZZX5"/>
<dbReference type="InterPro" id="IPR036443">
    <property type="entry name" value="Znf_RanBP2_sf"/>
</dbReference>
<sequence>MMLFLPPLLFAATFYYSVLRPSLLFFHFVYFDAFVLKGESFVKSLLRWEFLDALLPISFVCYRIYYTPSPLSDVVATKRVFEHLTSADKYIYIYIYYQAAVMNVNLDDLFDTGSRGRQNQTGGYVPPPPPSDPPPPPVMQQHDPFGVNTLLPSAPPPPFESVASAPPSFTCHGATQQHRHVQGYAPGIYQATAANPTIPVTSTLGGAAYSPPPLQVQPPPAPLPPQVAPYSSPPITAPHGSIVPEALAFSAVVPHTANALQAQIPVVAGTGAVGPAVSANDLALAQEEEDRKQLEKIIKLRKEIEKEREKERRKREELETWGCPKCTYRNPLTVNTCEMCEAGRPGCNLPVNAGPPSGNHGAPAPHRHNNVPLAASVAGPTAWLCSMCFAPNEAHHTNCKVCHSYQKNGTPVTTASIVGGPTASSHVVANAWLCGICGKNNKVTNPRCEKCQSYQSNGTPIVDKSSTQLRTDVGTAGDLTWVCSACTLENPVSEALCTACQSGQRPRHLAPSKKDHNEEQNLGSPKWWSCPSCTYQNTWALEACEMCSAKQPAHMRAAQVGGGGLKQEEVVEAVQWQSDDAAKECNRCQQPFTFKRRRHHCRACGYVFCATCSPFQLPLRGDVPERVCVTCFEARK</sequence>